<keyword evidence="3" id="KW-1185">Reference proteome</keyword>
<evidence type="ECO:0000259" key="1">
    <source>
        <dbReference type="Pfam" id="PF14588"/>
    </source>
</evidence>
<organism evidence="2 3">
    <name type="scientific">Marivita geojedonensis</name>
    <dbReference type="NCBI Taxonomy" id="1123756"/>
    <lineage>
        <taxon>Bacteria</taxon>
        <taxon>Pseudomonadati</taxon>
        <taxon>Pseudomonadota</taxon>
        <taxon>Alphaproteobacteria</taxon>
        <taxon>Rhodobacterales</taxon>
        <taxon>Roseobacteraceae</taxon>
        <taxon>Marivita</taxon>
    </lineage>
</organism>
<evidence type="ECO:0000313" key="3">
    <source>
        <dbReference type="Proteomes" id="UP000193926"/>
    </source>
</evidence>
<dbReference type="AlphaFoldDB" id="A0A1X4NB67"/>
<dbReference type="RefSeq" id="WP_085641398.1">
    <property type="nucleotide sequence ID" value="NZ_JFKC01000033.1"/>
</dbReference>
<dbReference type="Pfam" id="PF14588">
    <property type="entry name" value="YjgF_endoribonc"/>
    <property type="match status" value="1"/>
</dbReference>
<dbReference type="PANTHER" id="PTHR43760:SF1">
    <property type="entry name" value="ENDORIBONUCLEASE L-PSP_CHORISMATE MUTASE-LIKE DOMAIN-CONTAINING PROTEIN"/>
    <property type="match status" value="1"/>
</dbReference>
<feature type="domain" description="Endoribonuclease L-PSP/chorismate mutase-like" evidence="1">
    <location>
        <begin position="24"/>
        <end position="147"/>
    </location>
</feature>
<protein>
    <submittedName>
        <fullName evidence="2">Endoribonuclease L-PSP</fullName>
    </submittedName>
</protein>
<reference evidence="2 3" key="1">
    <citation type="submission" date="2014-03" db="EMBL/GenBank/DDBJ databases">
        <title>The draft genome sequence of Marivita geojedonensis KCTC 23882.</title>
        <authorList>
            <person name="Lai Q."/>
            <person name="Shao Z."/>
        </authorList>
    </citation>
    <scope>NUCLEOTIDE SEQUENCE [LARGE SCALE GENOMIC DNA]</scope>
    <source>
        <strain evidence="2 3">DPG-138</strain>
    </source>
</reference>
<dbReference type="CDD" id="cd02199">
    <property type="entry name" value="YjgF_YER057c_UK114_like_1"/>
    <property type="match status" value="1"/>
</dbReference>
<accession>A0A1X4NB67</accession>
<comment type="caution">
    <text evidence="2">The sequence shown here is derived from an EMBL/GenBank/DDBJ whole genome shotgun (WGS) entry which is preliminary data.</text>
</comment>
<evidence type="ECO:0000313" key="2">
    <source>
        <dbReference type="EMBL" id="OSQ43854.1"/>
    </source>
</evidence>
<dbReference type="STRING" id="1123756.MGEO_19320"/>
<proteinExistence type="predicted"/>
<dbReference type="Proteomes" id="UP000193926">
    <property type="component" value="Unassembled WGS sequence"/>
</dbReference>
<dbReference type="PANTHER" id="PTHR43760">
    <property type="entry name" value="ENDORIBONUCLEASE-RELATED"/>
    <property type="match status" value="1"/>
</dbReference>
<gene>
    <name evidence="2" type="ORF">MGEO_19320</name>
</gene>
<dbReference type="InterPro" id="IPR035959">
    <property type="entry name" value="RutC-like_sf"/>
</dbReference>
<sequence length="161" mass="17094">MSTPKERLNELGLKLPAPTKVPEGLHLPFSFVNVRGERVIFSGHPKNAADGSIAGPFGVLGKDFSTEQGYAEAREVALTVLANIEAEIGDLTRIVGWSRVFGMVTSAPGYTEQHLVVNGFSDLIIDVFGSTIGRHARSAIGVPALPLGFALEIEGEVLISP</sequence>
<dbReference type="SUPFAM" id="SSF55298">
    <property type="entry name" value="YjgF-like"/>
    <property type="match status" value="1"/>
</dbReference>
<dbReference type="Gene3D" id="3.30.1330.40">
    <property type="entry name" value="RutC-like"/>
    <property type="match status" value="1"/>
</dbReference>
<name>A0A1X4NB67_9RHOB</name>
<dbReference type="OrthoDB" id="9806350at2"/>
<dbReference type="EMBL" id="JFKC01000033">
    <property type="protein sequence ID" value="OSQ43854.1"/>
    <property type="molecule type" value="Genomic_DNA"/>
</dbReference>
<dbReference type="InterPro" id="IPR013813">
    <property type="entry name" value="Endoribo_LPSP/chorism_mut-like"/>
</dbReference>